<reference evidence="2" key="1">
    <citation type="submission" date="2020-05" db="EMBL/GenBank/DDBJ databases">
        <authorList>
            <person name="Chiriac C."/>
            <person name="Salcher M."/>
            <person name="Ghai R."/>
            <person name="Kavagutti S V."/>
        </authorList>
    </citation>
    <scope>NUCLEOTIDE SEQUENCE</scope>
</reference>
<organism evidence="2">
    <name type="scientific">uncultured Caudovirales phage</name>
    <dbReference type="NCBI Taxonomy" id="2100421"/>
    <lineage>
        <taxon>Viruses</taxon>
        <taxon>Duplodnaviria</taxon>
        <taxon>Heunggongvirae</taxon>
        <taxon>Uroviricota</taxon>
        <taxon>Caudoviricetes</taxon>
        <taxon>Peduoviridae</taxon>
        <taxon>Maltschvirus</taxon>
        <taxon>Maltschvirus maltsch</taxon>
    </lineage>
</organism>
<proteinExistence type="predicted"/>
<name>A0A6J7WZV8_9CAUD</name>
<feature type="region of interest" description="Disordered" evidence="1">
    <location>
        <begin position="1"/>
        <end position="20"/>
    </location>
</feature>
<protein>
    <submittedName>
        <fullName evidence="2">Uncharacterized protein</fullName>
    </submittedName>
</protein>
<accession>A0A6J7WZV8</accession>
<evidence type="ECO:0000256" key="1">
    <source>
        <dbReference type="SAM" id="MobiDB-lite"/>
    </source>
</evidence>
<gene>
    <name evidence="2" type="ORF">UFOVP393_6</name>
</gene>
<dbReference type="EMBL" id="LR798335">
    <property type="protein sequence ID" value="CAB5223736.1"/>
    <property type="molecule type" value="Genomic_DNA"/>
</dbReference>
<evidence type="ECO:0000313" key="2">
    <source>
        <dbReference type="EMBL" id="CAB5223736.1"/>
    </source>
</evidence>
<sequence>MESLSKPSPPNLPRPSAQYSNDYQASLNNTLRLFFNQLSNALGGLLGERGGQYINNPYGAFQNDTSITLASANTATLIPITTTDYANGMFHEPGDGIHVTTSGLYNYQFSIQFANTSTQIHTAVVWLRKNGADLLGTASKFDIIAKHGSSDGYFIGACNFYVDLLAGEHVELWWACDSTAVYLEAYPAQTTPYPHPSIPSVVATLTFVSSYQGTP</sequence>